<dbReference type="PRINTS" id="PR00081">
    <property type="entry name" value="GDHRDH"/>
</dbReference>
<dbReference type="Gene3D" id="3.40.50.720">
    <property type="entry name" value="NAD(P)-binding Rossmann-like Domain"/>
    <property type="match status" value="1"/>
</dbReference>
<dbReference type="EMBL" id="KQ947433">
    <property type="protein sequence ID" value="KUJ08974.1"/>
    <property type="molecule type" value="Genomic_DNA"/>
</dbReference>
<proteinExistence type="inferred from homology"/>
<name>A0A132BAV0_MOLSC</name>
<reference evidence="4 5" key="1">
    <citation type="submission" date="2015-10" db="EMBL/GenBank/DDBJ databases">
        <title>Full genome of DAOMC 229536 Phialocephala scopiformis, a fungal endophyte of spruce producing the potent anti-insectan compound rugulosin.</title>
        <authorList>
            <consortium name="DOE Joint Genome Institute"/>
            <person name="Walker A.K."/>
            <person name="Frasz S.L."/>
            <person name="Seifert K.A."/>
            <person name="Miller J.D."/>
            <person name="Mondo S.J."/>
            <person name="Labutti K."/>
            <person name="Lipzen A."/>
            <person name="Dockter R."/>
            <person name="Kennedy M."/>
            <person name="Grigoriev I.V."/>
            <person name="Spatafora J.W."/>
        </authorList>
    </citation>
    <scope>NUCLEOTIDE SEQUENCE [LARGE SCALE GENOMIC DNA]</scope>
    <source>
        <strain evidence="4 5">CBS 120377</strain>
    </source>
</reference>
<dbReference type="FunCoup" id="A0A132BAV0">
    <property type="interactions" value="292"/>
</dbReference>
<dbReference type="RefSeq" id="XP_018063329.1">
    <property type="nucleotide sequence ID" value="XM_018218908.1"/>
</dbReference>
<evidence type="ECO:0000256" key="3">
    <source>
        <dbReference type="ARBA" id="ARBA00023002"/>
    </source>
</evidence>
<dbReference type="InParanoid" id="A0A132BAV0"/>
<organism evidence="4 5">
    <name type="scientific">Mollisia scopiformis</name>
    <name type="common">Conifer needle endophyte fungus</name>
    <name type="synonym">Phialocephala scopiformis</name>
    <dbReference type="NCBI Taxonomy" id="149040"/>
    <lineage>
        <taxon>Eukaryota</taxon>
        <taxon>Fungi</taxon>
        <taxon>Dikarya</taxon>
        <taxon>Ascomycota</taxon>
        <taxon>Pezizomycotina</taxon>
        <taxon>Leotiomycetes</taxon>
        <taxon>Helotiales</taxon>
        <taxon>Mollisiaceae</taxon>
        <taxon>Mollisia</taxon>
    </lineage>
</organism>
<gene>
    <name evidence="4" type="ORF">LY89DRAFT_724533</name>
</gene>
<dbReference type="InterPro" id="IPR036291">
    <property type="entry name" value="NAD(P)-bd_dom_sf"/>
</dbReference>
<keyword evidence="2" id="KW-0521">NADP</keyword>
<dbReference type="KEGG" id="psco:LY89DRAFT_724533"/>
<accession>A0A132BAV0</accession>
<keyword evidence="3" id="KW-0560">Oxidoreductase</keyword>
<protein>
    <submittedName>
        <fullName evidence="4">NAD(P)-binding protein</fullName>
    </submittedName>
</protein>
<comment type="similarity">
    <text evidence="1">Belongs to the short-chain dehydrogenases/reductases (SDR) family.</text>
</comment>
<dbReference type="PANTHER" id="PTHR24320">
    <property type="entry name" value="RETINOL DEHYDROGENASE"/>
    <property type="match status" value="1"/>
</dbReference>
<evidence type="ECO:0000256" key="2">
    <source>
        <dbReference type="ARBA" id="ARBA00022857"/>
    </source>
</evidence>
<dbReference type="InterPro" id="IPR002347">
    <property type="entry name" value="SDR_fam"/>
</dbReference>
<sequence>MKGASFSPVKDIPSLAGKVFLITGGNVGIGKQCALDLAKHNPAQIWIAARNSQTGQAAVTEIKTSSPGVSVQFLEMDLSSFGSVKNGAKKFISIASRLDVLILNAGIMGGPAATTKEGYEIRFGTNHMGHALLFKLLTPILEKTASTPGSDVRILSLTSTGYSHSHSTGIEFETLKSEQEHINIITKYCQSKLANLLYAQEMAKRYPQFTAVSLHPGEVKTELFTPDAGLLMRVIKTIYMPLVGVSVEEGAENSLWAATAKGVVTGEYYFPIGKAGTGTGFAKDDKLAKKLWEWTEKELKGQDI</sequence>
<dbReference type="Proteomes" id="UP000070700">
    <property type="component" value="Unassembled WGS sequence"/>
</dbReference>
<dbReference type="PANTHER" id="PTHR24320:SF282">
    <property type="entry name" value="WW DOMAIN-CONTAINING OXIDOREDUCTASE"/>
    <property type="match status" value="1"/>
</dbReference>
<dbReference type="Pfam" id="PF00106">
    <property type="entry name" value="adh_short"/>
    <property type="match status" value="1"/>
</dbReference>
<dbReference type="AlphaFoldDB" id="A0A132BAV0"/>
<dbReference type="SUPFAM" id="SSF51735">
    <property type="entry name" value="NAD(P)-binding Rossmann-fold domains"/>
    <property type="match status" value="1"/>
</dbReference>
<keyword evidence="5" id="KW-1185">Reference proteome</keyword>
<dbReference type="GeneID" id="28828634"/>
<evidence type="ECO:0000256" key="1">
    <source>
        <dbReference type="ARBA" id="ARBA00006484"/>
    </source>
</evidence>
<dbReference type="GO" id="GO:0016491">
    <property type="term" value="F:oxidoreductase activity"/>
    <property type="evidence" value="ECO:0007669"/>
    <property type="project" value="UniProtKB-KW"/>
</dbReference>
<evidence type="ECO:0000313" key="5">
    <source>
        <dbReference type="Proteomes" id="UP000070700"/>
    </source>
</evidence>
<evidence type="ECO:0000313" key="4">
    <source>
        <dbReference type="EMBL" id="KUJ08974.1"/>
    </source>
</evidence>
<dbReference type="OrthoDB" id="191139at2759"/>